<dbReference type="Proteomes" id="UP000029444">
    <property type="component" value="Unassembled WGS sequence"/>
</dbReference>
<dbReference type="PANTHER" id="PTHR30289:SF1">
    <property type="entry name" value="PEBP (PHOSPHATIDYLETHANOLAMINE-BINDING PROTEIN) FAMILY PROTEIN"/>
    <property type="match status" value="1"/>
</dbReference>
<dbReference type="eggNOG" id="COG1881">
    <property type="taxonomic scope" value="Bacteria"/>
</dbReference>
<comment type="caution">
    <text evidence="1">The sequence shown here is derived from an EMBL/GenBank/DDBJ whole genome shotgun (WGS) entry which is preliminary data.</text>
</comment>
<dbReference type="PANTHER" id="PTHR30289">
    <property type="entry name" value="UNCHARACTERIZED PROTEIN YBCL-RELATED"/>
    <property type="match status" value="1"/>
</dbReference>
<dbReference type="InterPro" id="IPR036610">
    <property type="entry name" value="PEBP-like_sf"/>
</dbReference>
<dbReference type="STRING" id="1177154.Y5S_00952"/>
<keyword evidence="2" id="KW-1185">Reference proteome</keyword>
<gene>
    <name evidence="1" type="ORF">Y5S_00952</name>
</gene>
<dbReference type="EMBL" id="ARXV01000003">
    <property type="protein sequence ID" value="KGD65728.1"/>
    <property type="molecule type" value="Genomic_DNA"/>
</dbReference>
<sequence>MQLVSSSLTDQQAIDTRYAFAVIDPENHVALSENLNPHLAWTGAPEGTRSFAVVVHDPDVPSAGDDVNQEGREVPESLPRVDFYHWTLFDIPVDQSSVEEGAYCSGITPRGKPGPDAGNNLRHGKNDYTGWFAGDADMGGDYFGYDGPCPPWNDSIIHRYIFTVYALDVEKLPVGEDFSGAGLAELIKAHALDSASLTGTYTLNPRLA</sequence>
<dbReference type="Gene3D" id="3.90.280.10">
    <property type="entry name" value="PEBP-like"/>
    <property type="match status" value="1"/>
</dbReference>
<proteinExistence type="predicted"/>
<evidence type="ECO:0000313" key="2">
    <source>
        <dbReference type="Proteomes" id="UP000029444"/>
    </source>
</evidence>
<accession>A0A095TTK8</accession>
<dbReference type="RefSeq" id="WP_035230944.1">
    <property type="nucleotide sequence ID" value="NZ_ARXV01000003.1"/>
</dbReference>
<dbReference type="InterPro" id="IPR005247">
    <property type="entry name" value="YbhB_YbcL/LppC-like"/>
</dbReference>
<name>A0A095TTK8_9GAMM</name>
<dbReference type="OrthoDB" id="9797506at2"/>
<dbReference type="PATRIC" id="fig|1177154.3.peg.962"/>
<evidence type="ECO:0008006" key="3">
    <source>
        <dbReference type="Google" id="ProtNLM"/>
    </source>
</evidence>
<protein>
    <recommendedName>
        <fullName evidence="3">YbhB/YbcL family Raf kinase inhibitor-like protein</fullName>
    </recommendedName>
</protein>
<dbReference type="CDD" id="cd00865">
    <property type="entry name" value="PEBP_bact_arch"/>
    <property type="match status" value="1"/>
</dbReference>
<organism evidence="1 2">
    <name type="scientific">Alcanivorax nanhaiticus</name>
    <dbReference type="NCBI Taxonomy" id="1177154"/>
    <lineage>
        <taxon>Bacteria</taxon>
        <taxon>Pseudomonadati</taxon>
        <taxon>Pseudomonadota</taxon>
        <taxon>Gammaproteobacteria</taxon>
        <taxon>Oceanospirillales</taxon>
        <taxon>Alcanivoracaceae</taxon>
        <taxon>Alcanivorax</taxon>
    </lineage>
</organism>
<dbReference type="SUPFAM" id="SSF49777">
    <property type="entry name" value="PEBP-like"/>
    <property type="match status" value="1"/>
</dbReference>
<dbReference type="Pfam" id="PF01161">
    <property type="entry name" value="PBP"/>
    <property type="match status" value="1"/>
</dbReference>
<evidence type="ECO:0000313" key="1">
    <source>
        <dbReference type="EMBL" id="KGD65728.1"/>
    </source>
</evidence>
<dbReference type="InterPro" id="IPR008914">
    <property type="entry name" value="PEBP"/>
</dbReference>
<reference evidence="1 2" key="1">
    <citation type="submission" date="2012-09" db="EMBL/GenBank/DDBJ databases">
        <title>Genome Sequence of alkane-degrading Bacterium Alcanivorax sp. 19-m-6.</title>
        <authorList>
            <person name="Lai Q."/>
            <person name="Shao Z."/>
        </authorList>
    </citation>
    <scope>NUCLEOTIDE SEQUENCE [LARGE SCALE GENOMIC DNA]</scope>
    <source>
        <strain evidence="1 2">19-m-6</strain>
    </source>
</reference>
<dbReference type="NCBIfam" id="TIGR00481">
    <property type="entry name" value="YbhB/YbcL family Raf kinase inhibitor-like protein"/>
    <property type="match status" value="1"/>
</dbReference>
<dbReference type="AlphaFoldDB" id="A0A095TTK8"/>